<dbReference type="InterPro" id="IPR006446">
    <property type="entry name" value="RhaTrfase"/>
</dbReference>
<protein>
    <recommendedName>
        <fullName evidence="4">Glycosyltransferase 2-like domain-containing protein</fullName>
    </recommendedName>
</protein>
<evidence type="ECO:0000313" key="6">
    <source>
        <dbReference type="Proteomes" id="UP000078476"/>
    </source>
</evidence>
<proteinExistence type="inferred from homology"/>
<evidence type="ECO:0000259" key="4">
    <source>
        <dbReference type="Pfam" id="PF00535"/>
    </source>
</evidence>
<dbReference type="PANTHER" id="PTHR43179:SF12">
    <property type="entry name" value="GALACTOFURANOSYLTRANSFERASE GLFT2"/>
    <property type="match status" value="1"/>
</dbReference>
<dbReference type="NCBIfam" id="TIGR01556">
    <property type="entry name" value="rhamnosyltran"/>
    <property type="match status" value="1"/>
</dbReference>
<gene>
    <name evidence="5" type="ORF">A1359_18635</name>
</gene>
<keyword evidence="3" id="KW-0808">Transferase</keyword>
<dbReference type="EMBL" id="LUUI01000170">
    <property type="protein sequence ID" value="OAI09635.1"/>
    <property type="molecule type" value="Genomic_DNA"/>
</dbReference>
<dbReference type="STRING" id="980561.A1359_18635"/>
<sequence length="342" mass="39092">MTCKVNSVFYHVSAVLVTYNPDLETLFTAIQAISKQVSNILIVDNASLNFSENWLEGFKDQMPAKLYFLHQKENLGIAAAQNIGIEKALTLGADFVWLLDQDSIPSSSMVAELLAVMTCAQSKQETFPVAAVGPAIVDRCSGKNYYFMTDRDGFPHKWTPSKVIQELPMFQEVTVLVASGTLISIEAIKYIGGMRSNYFINHVDTEWCLRAKAMGYKLLGVPTSKLEHRFGDTTKQVWIFGYKEVIYHSPLRNYYDIRNTLLMLRDTPMTWIWKAHFIGRFMRLAYFLVFAEERWLRLRYMTLGMLHGVMRISGRLETKTNHCSMLPVSSLEKYKCGKLIKS</sequence>
<reference evidence="5 6" key="1">
    <citation type="submission" date="2016-03" db="EMBL/GenBank/DDBJ databases">
        <authorList>
            <person name="Ploux O."/>
        </authorList>
    </citation>
    <scope>NUCLEOTIDE SEQUENCE [LARGE SCALE GENOMIC DNA]</scope>
    <source>
        <strain evidence="5 6">R-45370</strain>
    </source>
</reference>
<dbReference type="PANTHER" id="PTHR43179">
    <property type="entry name" value="RHAMNOSYLTRANSFERASE WBBL"/>
    <property type="match status" value="1"/>
</dbReference>
<dbReference type="GO" id="GO:0016757">
    <property type="term" value="F:glycosyltransferase activity"/>
    <property type="evidence" value="ECO:0007669"/>
    <property type="project" value="UniProtKB-KW"/>
</dbReference>
<dbReference type="SUPFAM" id="SSF53448">
    <property type="entry name" value="Nucleotide-diphospho-sugar transferases"/>
    <property type="match status" value="1"/>
</dbReference>
<comment type="similarity">
    <text evidence="1">Belongs to the glycosyltransferase 2 family.</text>
</comment>
<keyword evidence="6" id="KW-1185">Reference proteome</keyword>
<feature type="domain" description="Glycosyltransferase 2-like" evidence="4">
    <location>
        <begin position="13"/>
        <end position="117"/>
    </location>
</feature>
<dbReference type="CDD" id="cd02526">
    <property type="entry name" value="GT2_RfbF_like"/>
    <property type="match status" value="1"/>
</dbReference>
<evidence type="ECO:0000313" key="5">
    <source>
        <dbReference type="EMBL" id="OAI09635.1"/>
    </source>
</evidence>
<keyword evidence="2" id="KW-0328">Glycosyltransferase</keyword>
<comment type="caution">
    <text evidence="5">The sequence shown here is derived from an EMBL/GenBank/DDBJ whole genome shotgun (WGS) entry which is preliminary data.</text>
</comment>
<evidence type="ECO:0000256" key="1">
    <source>
        <dbReference type="ARBA" id="ARBA00006739"/>
    </source>
</evidence>
<dbReference type="AlphaFoldDB" id="A0A177MVS7"/>
<dbReference type="Gene3D" id="3.90.550.10">
    <property type="entry name" value="Spore Coat Polysaccharide Biosynthesis Protein SpsA, Chain A"/>
    <property type="match status" value="1"/>
</dbReference>
<evidence type="ECO:0000256" key="3">
    <source>
        <dbReference type="ARBA" id="ARBA00022679"/>
    </source>
</evidence>
<dbReference type="InterPro" id="IPR029044">
    <property type="entry name" value="Nucleotide-diphossugar_trans"/>
</dbReference>
<evidence type="ECO:0000256" key="2">
    <source>
        <dbReference type="ARBA" id="ARBA00022676"/>
    </source>
</evidence>
<dbReference type="InterPro" id="IPR001173">
    <property type="entry name" value="Glyco_trans_2-like"/>
</dbReference>
<organism evidence="5 6">
    <name type="scientific">Methylomonas lenta</name>
    <dbReference type="NCBI Taxonomy" id="980561"/>
    <lineage>
        <taxon>Bacteria</taxon>
        <taxon>Pseudomonadati</taxon>
        <taxon>Pseudomonadota</taxon>
        <taxon>Gammaproteobacteria</taxon>
        <taxon>Methylococcales</taxon>
        <taxon>Methylococcaceae</taxon>
        <taxon>Methylomonas</taxon>
    </lineage>
</organism>
<dbReference type="Proteomes" id="UP000078476">
    <property type="component" value="Unassembled WGS sequence"/>
</dbReference>
<accession>A0A177MVS7</accession>
<name>A0A177MVS7_9GAMM</name>
<dbReference type="Pfam" id="PF00535">
    <property type="entry name" value="Glycos_transf_2"/>
    <property type="match status" value="1"/>
</dbReference>